<organism evidence="1 2">
    <name type="scientific">Parasponia andersonii</name>
    <name type="common">Sponia andersonii</name>
    <dbReference type="NCBI Taxonomy" id="3476"/>
    <lineage>
        <taxon>Eukaryota</taxon>
        <taxon>Viridiplantae</taxon>
        <taxon>Streptophyta</taxon>
        <taxon>Embryophyta</taxon>
        <taxon>Tracheophyta</taxon>
        <taxon>Spermatophyta</taxon>
        <taxon>Magnoliopsida</taxon>
        <taxon>eudicotyledons</taxon>
        <taxon>Gunneridae</taxon>
        <taxon>Pentapetalae</taxon>
        <taxon>rosids</taxon>
        <taxon>fabids</taxon>
        <taxon>Rosales</taxon>
        <taxon>Cannabaceae</taxon>
        <taxon>Parasponia</taxon>
    </lineage>
</organism>
<dbReference type="EMBL" id="JXTB01000239">
    <property type="protein sequence ID" value="PON50957.1"/>
    <property type="molecule type" value="Genomic_DNA"/>
</dbReference>
<protein>
    <submittedName>
        <fullName evidence="1">Uncharacterized protein</fullName>
    </submittedName>
</protein>
<reference evidence="2" key="1">
    <citation type="submission" date="2016-06" db="EMBL/GenBank/DDBJ databases">
        <title>Parallel loss of symbiosis genes in relatives of nitrogen-fixing non-legume Parasponia.</title>
        <authorList>
            <person name="Van Velzen R."/>
            <person name="Holmer R."/>
            <person name="Bu F."/>
            <person name="Rutten L."/>
            <person name="Van Zeijl A."/>
            <person name="Liu W."/>
            <person name="Santuari L."/>
            <person name="Cao Q."/>
            <person name="Sharma T."/>
            <person name="Shen D."/>
            <person name="Roswanjaya Y."/>
            <person name="Wardhani T."/>
            <person name="Kalhor M.S."/>
            <person name="Jansen J."/>
            <person name="Van den Hoogen J."/>
            <person name="Gungor B."/>
            <person name="Hartog M."/>
            <person name="Hontelez J."/>
            <person name="Verver J."/>
            <person name="Yang W.-C."/>
            <person name="Schijlen E."/>
            <person name="Repin R."/>
            <person name="Schilthuizen M."/>
            <person name="Schranz E."/>
            <person name="Heidstra R."/>
            <person name="Miyata K."/>
            <person name="Fedorova E."/>
            <person name="Kohlen W."/>
            <person name="Bisseling T."/>
            <person name="Smit S."/>
            <person name="Geurts R."/>
        </authorList>
    </citation>
    <scope>NUCLEOTIDE SEQUENCE [LARGE SCALE GENOMIC DNA]</scope>
    <source>
        <strain evidence="2">cv. WU1-14</strain>
    </source>
</reference>
<name>A0A2P5BQ83_PARAD</name>
<keyword evidence="2" id="KW-1185">Reference proteome</keyword>
<accession>A0A2P5BQ83</accession>
<dbReference type="AlphaFoldDB" id="A0A2P5BQ83"/>
<sequence length="72" mass="8246">MEANLSSFTSLDLKTATIKFHSLSSGFLWQANQAPLSSSFYAKDYKCMPVIIKIPKQLSMEEYPRNTPCIYY</sequence>
<comment type="caution">
    <text evidence="1">The sequence shown here is derived from an EMBL/GenBank/DDBJ whole genome shotgun (WGS) entry which is preliminary data.</text>
</comment>
<evidence type="ECO:0000313" key="2">
    <source>
        <dbReference type="Proteomes" id="UP000237105"/>
    </source>
</evidence>
<dbReference type="OrthoDB" id="10281296at2759"/>
<gene>
    <name evidence="1" type="ORF">PanWU01x14_219680</name>
</gene>
<evidence type="ECO:0000313" key="1">
    <source>
        <dbReference type="EMBL" id="PON50957.1"/>
    </source>
</evidence>
<dbReference type="Proteomes" id="UP000237105">
    <property type="component" value="Unassembled WGS sequence"/>
</dbReference>
<proteinExistence type="predicted"/>